<keyword evidence="2" id="KW-1185">Reference proteome</keyword>
<reference evidence="1" key="1">
    <citation type="submission" date="2021-03" db="EMBL/GenBank/DDBJ databases">
        <authorList>
            <consortium name="DOE Joint Genome Institute"/>
            <person name="Ahrendt S."/>
            <person name="Looney B.P."/>
            <person name="Miyauchi S."/>
            <person name="Morin E."/>
            <person name="Drula E."/>
            <person name="Courty P.E."/>
            <person name="Chicoki N."/>
            <person name="Fauchery L."/>
            <person name="Kohler A."/>
            <person name="Kuo A."/>
            <person name="Labutti K."/>
            <person name="Pangilinan J."/>
            <person name="Lipzen A."/>
            <person name="Riley R."/>
            <person name="Andreopoulos W."/>
            <person name="He G."/>
            <person name="Johnson J."/>
            <person name="Barry K.W."/>
            <person name="Grigoriev I.V."/>
            <person name="Nagy L."/>
            <person name="Hibbett D."/>
            <person name="Henrissat B."/>
            <person name="Matheny P.B."/>
            <person name="Labbe J."/>
            <person name="Martin F."/>
        </authorList>
    </citation>
    <scope>NUCLEOTIDE SEQUENCE</scope>
    <source>
        <strain evidence="1">HHB10654</strain>
    </source>
</reference>
<dbReference type="EMBL" id="MU277252">
    <property type="protein sequence ID" value="KAI0057120.1"/>
    <property type="molecule type" value="Genomic_DNA"/>
</dbReference>
<organism evidence="1 2">
    <name type="scientific">Artomyces pyxidatus</name>
    <dbReference type="NCBI Taxonomy" id="48021"/>
    <lineage>
        <taxon>Eukaryota</taxon>
        <taxon>Fungi</taxon>
        <taxon>Dikarya</taxon>
        <taxon>Basidiomycota</taxon>
        <taxon>Agaricomycotina</taxon>
        <taxon>Agaricomycetes</taxon>
        <taxon>Russulales</taxon>
        <taxon>Auriscalpiaceae</taxon>
        <taxon>Artomyces</taxon>
    </lineage>
</organism>
<accession>A0ACB8SME7</accession>
<gene>
    <name evidence="1" type="ORF">BV25DRAFT_1863869</name>
</gene>
<sequence>MPTFDIVVVGSGGGPFETNLSAYLLKPCNAPWKDGVLALEAGSGIGTLHELIRRDPTLFDTTTHTDSCQPRLSARDIYSYIRGFLITHGHLDHVNGLVLSAGSLHGPRKHVYAAHHTLLDLETIFSDRVWPNLASWDANDDAFKLLYDQLSFAPTYRTIFPDVSVRMMPLQHGKSVGKAGVYESAAFFVRYDPTGRQFLFFGDVEPDSIAPQPRTRDVWRAAAAMVPHTLDTVFIECSWPSGRKDEHLYGHLSPEHLADELSALAKEVFPYRNRQAKLNGDTHTRKKRRTKTLSPEEQCRGALNGLRVYIMHCKDDLENAFDRPIQQVIGDQVRALVEKRGLGAEILSAEQGMRIVI</sequence>
<evidence type="ECO:0000313" key="1">
    <source>
        <dbReference type="EMBL" id="KAI0057120.1"/>
    </source>
</evidence>
<evidence type="ECO:0000313" key="2">
    <source>
        <dbReference type="Proteomes" id="UP000814140"/>
    </source>
</evidence>
<proteinExistence type="predicted"/>
<name>A0ACB8SME7_9AGAM</name>
<dbReference type="Proteomes" id="UP000814140">
    <property type="component" value="Unassembled WGS sequence"/>
</dbReference>
<protein>
    <submittedName>
        <fullName evidence="1">Uncharacterized protein</fullName>
    </submittedName>
</protein>
<reference evidence="1" key="2">
    <citation type="journal article" date="2022" name="New Phytol.">
        <title>Evolutionary transition to the ectomycorrhizal habit in the genomes of a hyperdiverse lineage of mushroom-forming fungi.</title>
        <authorList>
            <person name="Looney B."/>
            <person name="Miyauchi S."/>
            <person name="Morin E."/>
            <person name="Drula E."/>
            <person name="Courty P.E."/>
            <person name="Kohler A."/>
            <person name="Kuo A."/>
            <person name="LaButti K."/>
            <person name="Pangilinan J."/>
            <person name="Lipzen A."/>
            <person name="Riley R."/>
            <person name="Andreopoulos W."/>
            <person name="He G."/>
            <person name="Johnson J."/>
            <person name="Nolan M."/>
            <person name="Tritt A."/>
            <person name="Barry K.W."/>
            <person name="Grigoriev I.V."/>
            <person name="Nagy L.G."/>
            <person name="Hibbett D."/>
            <person name="Henrissat B."/>
            <person name="Matheny P.B."/>
            <person name="Labbe J."/>
            <person name="Martin F.M."/>
        </authorList>
    </citation>
    <scope>NUCLEOTIDE SEQUENCE</scope>
    <source>
        <strain evidence="1">HHB10654</strain>
    </source>
</reference>
<comment type="caution">
    <text evidence="1">The sequence shown here is derived from an EMBL/GenBank/DDBJ whole genome shotgun (WGS) entry which is preliminary data.</text>
</comment>